<keyword evidence="8" id="KW-1185">Reference proteome</keyword>
<feature type="transmembrane region" description="Helical" evidence="5">
    <location>
        <begin position="128"/>
        <end position="146"/>
    </location>
</feature>
<name>A0A081NEJ7_9GAMM</name>
<dbReference type="EMBL" id="JOKH01000004">
    <property type="protein sequence ID" value="KEQ16870.1"/>
    <property type="molecule type" value="Genomic_DNA"/>
</dbReference>
<keyword evidence="3 5" id="KW-1133">Transmembrane helix</keyword>
<dbReference type="Gene3D" id="1.20.1420.30">
    <property type="entry name" value="NCX, central ion-binding region"/>
    <property type="match status" value="1"/>
</dbReference>
<dbReference type="PANTHER" id="PTHR10846:SF8">
    <property type="entry name" value="INNER MEMBRANE PROTEIN YRBG"/>
    <property type="match status" value="1"/>
</dbReference>
<comment type="caution">
    <text evidence="7">The sequence shown here is derived from an EMBL/GenBank/DDBJ whole genome shotgun (WGS) entry which is preliminary data.</text>
</comment>
<dbReference type="Proteomes" id="UP000028073">
    <property type="component" value="Unassembled WGS sequence"/>
</dbReference>
<dbReference type="STRING" id="1137799.GZ78_19625"/>
<dbReference type="AlphaFoldDB" id="A0A081NEJ7"/>
<feature type="transmembrane region" description="Helical" evidence="5">
    <location>
        <begin position="106"/>
        <end position="122"/>
    </location>
</feature>
<feature type="transmembrane region" description="Helical" evidence="5">
    <location>
        <begin position="229"/>
        <end position="252"/>
    </location>
</feature>
<dbReference type="InterPro" id="IPR004837">
    <property type="entry name" value="NaCa_Exmemb"/>
</dbReference>
<comment type="subcellular location">
    <subcellularLocation>
        <location evidence="1">Membrane</location>
        <topology evidence="1">Multi-pass membrane protein</topology>
    </subcellularLocation>
</comment>
<dbReference type="Pfam" id="PF01699">
    <property type="entry name" value="Na_Ca_ex"/>
    <property type="match status" value="2"/>
</dbReference>
<feature type="transmembrane region" description="Helical" evidence="5">
    <location>
        <begin position="6"/>
        <end position="25"/>
    </location>
</feature>
<feature type="transmembrane region" description="Helical" evidence="5">
    <location>
        <begin position="315"/>
        <end position="336"/>
    </location>
</feature>
<evidence type="ECO:0000256" key="2">
    <source>
        <dbReference type="ARBA" id="ARBA00022692"/>
    </source>
</evidence>
<feature type="transmembrane region" description="Helical" evidence="5">
    <location>
        <begin position="194"/>
        <end position="217"/>
    </location>
</feature>
<dbReference type="InterPro" id="IPR004481">
    <property type="entry name" value="K/Na/Ca-exchanger"/>
</dbReference>
<evidence type="ECO:0000313" key="7">
    <source>
        <dbReference type="EMBL" id="KEQ16870.1"/>
    </source>
</evidence>
<accession>A0A081NEJ7</accession>
<evidence type="ECO:0000256" key="3">
    <source>
        <dbReference type="ARBA" id="ARBA00022989"/>
    </source>
</evidence>
<feature type="transmembrane region" description="Helical" evidence="5">
    <location>
        <begin position="70"/>
        <end position="94"/>
    </location>
</feature>
<dbReference type="InterPro" id="IPR044880">
    <property type="entry name" value="NCX_ion-bd_dom_sf"/>
</dbReference>
<keyword evidence="2 5" id="KW-0812">Transmembrane</keyword>
<evidence type="ECO:0000256" key="4">
    <source>
        <dbReference type="ARBA" id="ARBA00023136"/>
    </source>
</evidence>
<dbReference type="eggNOG" id="COG0530">
    <property type="taxonomic scope" value="Bacteria"/>
</dbReference>
<dbReference type="PANTHER" id="PTHR10846">
    <property type="entry name" value="SODIUM/POTASSIUM/CALCIUM EXCHANGER"/>
    <property type="match status" value="1"/>
</dbReference>
<feature type="transmembrane region" description="Helical" evidence="5">
    <location>
        <begin position="37"/>
        <end position="58"/>
    </location>
</feature>
<dbReference type="GO" id="GO:0006874">
    <property type="term" value="P:intracellular calcium ion homeostasis"/>
    <property type="evidence" value="ECO:0007669"/>
    <property type="project" value="TreeGrafter"/>
</dbReference>
<evidence type="ECO:0000259" key="6">
    <source>
        <dbReference type="Pfam" id="PF01699"/>
    </source>
</evidence>
<dbReference type="GO" id="GO:0005886">
    <property type="term" value="C:plasma membrane"/>
    <property type="evidence" value="ECO:0007669"/>
    <property type="project" value="TreeGrafter"/>
</dbReference>
<feature type="transmembrane region" description="Helical" evidence="5">
    <location>
        <begin position="272"/>
        <end position="294"/>
    </location>
</feature>
<proteinExistence type="predicted"/>
<dbReference type="NCBIfam" id="TIGR00367">
    <property type="entry name" value="calcium/sodium antiporter"/>
    <property type="match status" value="1"/>
</dbReference>
<reference evidence="7 8" key="1">
    <citation type="submission" date="2014-06" db="EMBL/GenBank/DDBJ databases">
        <title>Whole Genome Sequences of Three Symbiotic Endozoicomonas Bacteria.</title>
        <authorList>
            <person name="Neave M.J."/>
            <person name="Apprill A."/>
            <person name="Voolstra C.R."/>
        </authorList>
    </citation>
    <scope>NUCLEOTIDE SEQUENCE [LARGE SCALE GENOMIC DNA]</scope>
    <source>
        <strain evidence="7 8">DSM 25634</strain>
    </source>
</reference>
<feature type="domain" description="Sodium/calcium exchanger membrane region" evidence="6">
    <location>
        <begin position="7"/>
        <end position="145"/>
    </location>
</feature>
<evidence type="ECO:0000256" key="5">
    <source>
        <dbReference type="SAM" id="Phobius"/>
    </source>
</evidence>
<organism evidence="7 8">
    <name type="scientific">Endozoicomonas numazuensis</name>
    <dbReference type="NCBI Taxonomy" id="1137799"/>
    <lineage>
        <taxon>Bacteria</taxon>
        <taxon>Pseudomonadati</taxon>
        <taxon>Pseudomonadota</taxon>
        <taxon>Gammaproteobacteria</taxon>
        <taxon>Oceanospirillales</taxon>
        <taxon>Endozoicomonadaceae</taxon>
        <taxon>Endozoicomonas</taxon>
    </lineage>
</organism>
<feature type="transmembrane region" description="Helical" evidence="5">
    <location>
        <begin position="158"/>
        <end position="182"/>
    </location>
</feature>
<keyword evidence="4 5" id="KW-0472">Membrane</keyword>
<evidence type="ECO:0000313" key="8">
    <source>
        <dbReference type="Proteomes" id="UP000028073"/>
    </source>
</evidence>
<dbReference type="GO" id="GO:0008273">
    <property type="term" value="F:calcium, potassium:sodium antiporter activity"/>
    <property type="evidence" value="ECO:0007669"/>
    <property type="project" value="TreeGrafter"/>
</dbReference>
<feature type="domain" description="Sodium/calcium exchanger membrane region" evidence="6">
    <location>
        <begin position="174"/>
        <end position="330"/>
    </location>
</feature>
<dbReference type="GO" id="GO:0005262">
    <property type="term" value="F:calcium channel activity"/>
    <property type="evidence" value="ECO:0007669"/>
    <property type="project" value="TreeGrafter"/>
</dbReference>
<sequence length="337" mass="34620">MEILSFVAAIAVGFVILSWSADRLIEVASTLASRLGMSILTIGMTIVAFGTSAPELLVSSVAALDGSAGIAIGNALGSNIINIGLVLALCGVIYPLVVSRRIITRELPLLGLVVAFSLALMLDGDLSQTDGFILAGALVAYCYYLARHSGGDSEDDEEVVILSISTARAVVESLVLLALLMGSSKLLVWGASELARSFGISEVIIGLTVIAFGTSLPEMAAALASARKGLFDLVMATVIGSNIFNLLGVLAFPGILSGGLKIDSLVIQRDGLAMAGLTAALAIIVVSSLSMGNTDKASGSTLSLRRAACSYIPRYKSAILLACFAGYMTILGISALA</sequence>
<evidence type="ECO:0000256" key="1">
    <source>
        <dbReference type="ARBA" id="ARBA00004141"/>
    </source>
</evidence>
<protein>
    <recommendedName>
        <fullName evidence="6">Sodium/calcium exchanger membrane region domain-containing protein</fullName>
    </recommendedName>
</protein>
<gene>
    <name evidence="7" type="ORF">GZ78_19625</name>
</gene>